<dbReference type="AlphaFoldDB" id="A0A7Y9JQZ6"/>
<dbReference type="Pfam" id="PF07883">
    <property type="entry name" value="Cupin_2"/>
    <property type="match status" value="1"/>
</dbReference>
<dbReference type="InterPro" id="IPR011051">
    <property type="entry name" value="RmlC_Cupin_sf"/>
</dbReference>
<dbReference type="EMBL" id="JACCBE010000001">
    <property type="protein sequence ID" value="NYD57970.1"/>
    <property type="molecule type" value="Genomic_DNA"/>
</dbReference>
<organism evidence="3 4">
    <name type="scientific">Nocardioides marinisabuli</name>
    <dbReference type="NCBI Taxonomy" id="419476"/>
    <lineage>
        <taxon>Bacteria</taxon>
        <taxon>Bacillati</taxon>
        <taxon>Actinomycetota</taxon>
        <taxon>Actinomycetes</taxon>
        <taxon>Propionibacteriales</taxon>
        <taxon>Nocardioidaceae</taxon>
        <taxon>Nocardioides</taxon>
    </lineage>
</organism>
<protein>
    <submittedName>
        <fullName evidence="3">Quercetin dioxygenase-like cupin family protein</fullName>
    </submittedName>
</protein>
<feature type="domain" description="Cupin type-2" evidence="2">
    <location>
        <begin position="401"/>
        <end position="458"/>
    </location>
</feature>
<accession>A0A7Y9JQZ6</accession>
<comment type="caution">
    <text evidence="3">The sequence shown here is derived from an EMBL/GenBank/DDBJ whole genome shotgun (WGS) entry which is preliminary data.</text>
</comment>
<evidence type="ECO:0000256" key="1">
    <source>
        <dbReference type="SAM" id="MobiDB-lite"/>
    </source>
</evidence>
<dbReference type="SUPFAM" id="SSF51182">
    <property type="entry name" value="RmlC-like cupins"/>
    <property type="match status" value="1"/>
</dbReference>
<evidence type="ECO:0000259" key="2">
    <source>
        <dbReference type="Pfam" id="PF07883"/>
    </source>
</evidence>
<name>A0A7Y9JQZ6_9ACTN</name>
<dbReference type="Gene3D" id="3.30.450.40">
    <property type="match status" value="1"/>
</dbReference>
<dbReference type="PANTHER" id="PTHR36440">
    <property type="entry name" value="PUTATIVE (AFU_ORTHOLOGUE AFUA_8G07350)-RELATED"/>
    <property type="match status" value="1"/>
</dbReference>
<evidence type="ECO:0000313" key="3">
    <source>
        <dbReference type="EMBL" id="NYD57970.1"/>
    </source>
</evidence>
<dbReference type="Proteomes" id="UP000516957">
    <property type="component" value="Unassembled WGS sequence"/>
</dbReference>
<dbReference type="InterPro" id="IPR029016">
    <property type="entry name" value="GAF-like_dom_sf"/>
</dbReference>
<dbReference type="SUPFAM" id="SSF55781">
    <property type="entry name" value="GAF domain-like"/>
    <property type="match status" value="1"/>
</dbReference>
<feature type="region of interest" description="Disordered" evidence="1">
    <location>
        <begin position="297"/>
        <end position="332"/>
    </location>
</feature>
<sequence length="517" mass="55677">MTISTDLAERTLHGVRRFCEAAGVETDLLAGVAARVKPVVGWDTGVFFTTDPATTLFTDACVDGFGLDTCAPWFHHEINVDDVNLFRDLAGTGRVALLSRSCTDPVADSARHREVMRPQGLDAEVRLTADDPSGTWGAIEVHRESGARDFGDDELALLAALGPVVARGIRRQALARACLEGAGVSTPGLVHLTRDGQVRPGTEAGAAWLELLAPGEQQDVHSALLTMTALLRGPGDVTRVRARAADGRWVTLHASRAWGSDDAVVIIEPAGPSDVADLLARAHGLTPREREVALGLARGESTAQLAERGRLPAHRARPPQERLPQDRHHQPHRARLPPVLAVVRRAPLPPLAKENAMTLQTPMILGPGEGEHWHFLNTLQTLQVDGKRSDGAMTALVFEGPRGFGPPLHSHDVEDELFHVLSGEIRFTTGDISEVVGEGGTVFLPKQQAHQFQVLSTTAKVFQVSTPAQFDDFVRTLGTPADRAEIPEPTEVDPEKVAQVCAQFQIQLLGPPPPPLD</sequence>
<keyword evidence="3" id="KW-0560">Oxidoreductase</keyword>
<evidence type="ECO:0000313" key="4">
    <source>
        <dbReference type="Proteomes" id="UP000516957"/>
    </source>
</evidence>
<proteinExistence type="predicted"/>
<dbReference type="Gene3D" id="2.60.120.10">
    <property type="entry name" value="Jelly Rolls"/>
    <property type="match status" value="1"/>
</dbReference>
<feature type="compositionally biased region" description="Basic and acidic residues" evidence="1">
    <location>
        <begin position="318"/>
        <end position="328"/>
    </location>
</feature>
<reference evidence="3 4" key="1">
    <citation type="submission" date="2020-07" db="EMBL/GenBank/DDBJ databases">
        <title>Sequencing the genomes of 1000 actinobacteria strains.</title>
        <authorList>
            <person name="Klenk H.-P."/>
        </authorList>
    </citation>
    <scope>NUCLEOTIDE SEQUENCE [LARGE SCALE GENOMIC DNA]</scope>
    <source>
        <strain evidence="3 4">DSM 18965</strain>
    </source>
</reference>
<dbReference type="InterPro" id="IPR013096">
    <property type="entry name" value="Cupin_2"/>
</dbReference>
<dbReference type="InterPro" id="IPR053146">
    <property type="entry name" value="QDO-like"/>
</dbReference>
<dbReference type="GO" id="GO:0051213">
    <property type="term" value="F:dioxygenase activity"/>
    <property type="evidence" value="ECO:0007669"/>
    <property type="project" value="UniProtKB-KW"/>
</dbReference>
<dbReference type="InterPro" id="IPR014710">
    <property type="entry name" value="RmlC-like_jellyroll"/>
</dbReference>
<keyword evidence="3" id="KW-0223">Dioxygenase</keyword>
<dbReference type="PANTHER" id="PTHR36440:SF1">
    <property type="entry name" value="PUTATIVE (AFU_ORTHOLOGUE AFUA_8G07350)-RELATED"/>
    <property type="match status" value="1"/>
</dbReference>
<keyword evidence="4" id="KW-1185">Reference proteome</keyword>
<gene>
    <name evidence="3" type="ORF">BKA08_002208</name>
</gene>